<dbReference type="AlphaFoldDB" id="K2L2N3"/>
<keyword evidence="1" id="KW-0472">Membrane</keyword>
<dbReference type="PATRIC" id="fig|1145115.3.peg.287"/>
<gene>
    <name evidence="2" type="ORF">OUM_0296</name>
</gene>
<dbReference type="Proteomes" id="UP000006766">
    <property type="component" value="Unassembled WGS sequence"/>
</dbReference>
<protein>
    <submittedName>
        <fullName evidence="2">Uncharacterized protein</fullName>
    </submittedName>
</protein>
<evidence type="ECO:0000256" key="1">
    <source>
        <dbReference type="SAM" id="Phobius"/>
    </source>
</evidence>
<reference evidence="2 3" key="1">
    <citation type="journal article" date="2013" name="Pathog. Dis.">
        <title>Genome sequences of 65 Helicobacter pylori strains isolated from asymptomatic individuals and patients with gastric cancer, peptic ulcer disease, or gastritis.</title>
        <authorList>
            <person name="Blanchard T.G."/>
            <person name="Czinn S.J."/>
            <person name="Correa P."/>
            <person name="Nakazawa T."/>
            <person name="Keelan M."/>
            <person name="Morningstar L."/>
            <person name="Santana-Cruz I."/>
            <person name="Maroo A."/>
            <person name="McCracken C."/>
            <person name="Shefchek K."/>
            <person name="Daugherty S."/>
            <person name="Song Y."/>
            <person name="Fraser C.M."/>
            <person name="Fricke W.F."/>
        </authorList>
    </citation>
    <scope>NUCLEOTIDE SEQUENCE [LARGE SCALE GENOMIC DNA]</scope>
    <source>
        <strain evidence="2 3">R038b</strain>
    </source>
</reference>
<proteinExistence type="predicted"/>
<comment type="caution">
    <text evidence="2">The sequence shown here is derived from an EMBL/GenBank/DDBJ whole genome shotgun (WGS) entry which is preliminary data.</text>
</comment>
<sequence length="90" mass="10391">MFLTPTPFSPIPTQALSALATHLLQPCYKSGTMLDKITKTCYNFLSLFCFCSFYMLLLLKIKILKGFYQATLKKGRFNQLFKTNSFKPYL</sequence>
<evidence type="ECO:0000313" key="3">
    <source>
        <dbReference type="Proteomes" id="UP000006766"/>
    </source>
</evidence>
<dbReference type="EMBL" id="AMOV01000001">
    <property type="protein sequence ID" value="EKE93072.1"/>
    <property type="molecule type" value="Genomic_DNA"/>
</dbReference>
<organism evidence="2 3">
    <name type="scientific">Helicobacter pylori R038b</name>
    <dbReference type="NCBI Taxonomy" id="1145115"/>
    <lineage>
        <taxon>Bacteria</taxon>
        <taxon>Pseudomonadati</taxon>
        <taxon>Campylobacterota</taxon>
        <taxon>Epsilonproteobacteria</taxon>
        <taxon>Campylobacterales</taxon>
        <taxon>Helicobacteraceae</taxon>
        <taxon>Helicobacter</taxon>
    </lineage>
</organism>
<evidence type="ECO:0000313" key="2">
    <source>
        <dbReference type="EMBL" id="EKE93072.1"/>
    </source>
</evidence>
<accession>K2L2N3</accession>
<name>K2L2N3_HELPX</name>
<keyword evidence="1" id="KW-0812">Transmembrane</keyword>
<feature type="transmembrane region" description="Helical" evidence="1">
    <location>
        <begin position="42"/>
        <end position="59"/>
    </location>
</feature>
<keyword evidence="1" id="KW-1133">Transmembrane helix</keyword>